<dbReference type="Pfam" id="PF05013">
    <property type="entry name" value="FGase"/>
    <property type="match status" value="1"/>
</dbReference>
<dbReference type="InterPro" id="IPR011227">
    <property type="entry name" value="UCP029730"/>
</dbReference>
<name>A0A382EDP8_9ZZZZ</name>
<sequence>MKIENKEFTETLLAPDEPAPFVILNADAILPVLLVCDHASNRFPRSLGTMGLDYLNRVSHIALDIGANAIAEALADNLGATAVLCQYSRLIVDCNRNLIDDSAFLKYSDGVDVPGNHNLQSSEKEKRVSEIYWPYHNAIKDQIVRLKKHGIDPVVISIHSFTPVINGNDRKWEMGVLWDKDPATAEIFLTRLVEAGYLVGDNKPYSGKDPEDFTIDFHAESTGLPHVGIEISQDLINHDDGVERISETLKEIISTYTITARPKNIETQKSLR</sequence>
<protein>
    <recommendedName>
        <fullName evidence="2">N-formylglutamate amidohydrolase</fullName>
    </recommendedName>
</protein>
<proteinExistence type="predicted"/>
<dbReference type="PIRSF" id="PIRSF029730">
    <property type="entry name" value="UCP029730"/>
    <property type="match status" value="1"/>
</dbReference>
<dbReference type="InterPro" id="IPR007709">
    <property type="entry name" value="N-FG_amidohydro"/>
</dbReference>
<dbReference type="Gene3D" id="3.40.630.40">
    <property type="entry name" value="Zn-dependent exopeptidases"/>
    <property type="match status" value="1"/>
</dbReference>
<dbReference type="SUPFAM" id="SSF53187">
    <property type="entry name" value="Zn-dependent exopeptidases"/>
    <property type="match status" value="1"/>
</dbReference>
<accession>A0A382EDP8</accession>
<dbReference type="EMBL" id="UINC01043838">
    <property type="protein sequence ID" value="SVB48442.1"/>
    <property type="molecule type" value="Genomic_DNA"/>
</dbReference>
<evidence type="ECO:0008006" key="2">
    <source>
        <dbReference type="Google" id="ProtNLM"/>
    </source>
</evidence>
<gene>
    <name evidence="1" type="ORF">METZ01_LOCUS201296</name>
</gene>
<reference evidence="1" key="1">
    <citation type="submission" date="2018-05" db="EMBL/GenBank/DDBJ databases">
        <authorList>
            <person name="Lanie J.A."/>
            <person name="Ng W.-L."/>
            <person name="Kazmierczak K.M."/>
            <person name="Andrzejewski T.M."/>
            <person name="Davidsen T.M."/>
            <person name="Wayne K.J."/>
            <person name="Tettelin H."/>
            <person name="Glass J.I."/>
            <person name="Rusch D."/>
            <person name="Podicherti R."/>
            <person name="Tsui H.-C.T."/>
            <person name="Winkler M.E."/>
        </authorList>
    </citation>
    <scope>NUCLEOTIDE SEQUENCE</scope>
</reference>
<organism evidence="1">
    <name type="scientific">marine metagenome</name>
    <dbReference type="NCBI Taxonomy" id="408172"/>
    <lineage>
        <taxon>unclassified sequences</taxon>
        <taxon>metagenomes</taxon>
        <taxon>ecological metagenomes</taxon>
    </lineage>
</organism>
<dbReference type="AlphaFoldDB" id="A0A382EDP8"/>
<evidence type="ECO:0000313" key="1">
    <source>
        <dbReference type="EMBL" id="SVB48442.1"/>
    </source>
</evidence>